<feature type="transmembrane region" description="Helical" evidence="7">
    <location>
        <begin position="155"/>
        <end position="172"/>
    </location>
</feature>
<comment type="subcellular location">
    <subcellularLocation>
        <location evidence="1">Membrane</location>
        <topology evidence="1">Multi-pass membrane protein</topology>
    </subcellularLocation>
</comment>
<dbReference type="Gene3D" id="1.20.1250.20">
    <property type="entry name" value="MFS general substrate transporter like domains"/>
    <property type="match status" value="1"/>
</dbReference>
<accession>A0A0C3CWD7</accession>
<comment type="similarity">
    <text evidence="2">Belongs to the major facilitator superfamily. Proton-dependent oligopeptide transporter (POT/PTR) (TC 2.A.17) family.</text>
</comment>
<dbReference type="OrthoDB" id="8904098at2759"/>
<keyword evidence="3" id="KW-0813">Transport</keyword>
<evidence type="ECO:0000313" key="10">
    <source>
        <dbReference type="Proteomes" id="UP000054321"/>
    </source>
</evidence>
<proteinExistence type="inferred from homology"/>
<dbReference type="EMBL" id="KN832891">
    <property type="protein sequence ID" value="KIM94017.1"/>
    <property type="molecule type" value="Genomic_DNA"/>
</dbReference>
<organism evidence="9 10">
    <name type="scientific">Oidiodendron maius (strain Zn)</name>
    <dbReference type="NCBI Taxonomy" id="913774"/>
    <lineage>
        <taxon>Eukaryota</taxon>
        <taxon>Fungi</taxon>
        <taxon>Dikarya</taxon>
        <taxon>Ascomycota</taxon>
        <taxon>Pezizomycotina</taxon>
        <taxon>Leotiomycetes</taxon>
        <taxon>Leotiomycetes incertae sedis</taxon>
        <taxon>Myxotrichaceae</taxon>
        <taxon>Oidiodendron</taxon>
    </lineage>
</organism>
<feature type="transmembrane region" description="Helical" evidence="7">
    <location>
        <begin position="489"/>
        <end position="512"/>
    </location>
</feature>
<feature type="transmembrane region" description="Helical" evidence="7">
    <location>
        <begin position="213"/>
        <end position="232"/>
    </location>
</feature>
<evidence type="ECO:0000256" key="3">
    <source>
        <dbReference type="ARBA" id="ARBA00022448"/>
    </source>
</evidence>
<dbReference type="GO" id="GO:0071916">
    <property type="term" value="F:dipeptide transmembrane transporter activity"/>
    <property type="evidence" value="ECO:0007669"/>
    <property type="project" value="UniProtKB-ARBA"/>
</dbReference>
<feature type="transmembrane region" description="Helical" evidence="7">
    <location>
        <begin position="337"/>
        <end position="355"/>
    </location>
</feature>
<evidence type="ECO:0000313" key="9">
    <source>
        <dbReference type="EMBL" id="KIM94017.1"/>
    </source>
</evidence>
<evidence type="ECO:0000256" key="1">
    <source>
        <dbReference type="ARBA" id="ARBA00004141"/>
    </source>
</evidence>
<keyword evidence="4 7" id="KW-0812">Transmembrane</keyword>
<evidence type="ECO:0000256" key="2">
    <source>
        <dbReference type="ARBA" id="ARBA00005982"/>
    </source>
</evidence>
<gene>
    <name evidence="9" type="ORF">OIDMADRAFT_45843</name>
</gene>
<feature type="transmembrane region" description="Helical" evidence="7">
    <location>
        <begin position="128"/>
        <end position="149"/>
    </location>
</feature>
<dbReference type="InterPro" id="IPR000109">
    <property type="entry name" value="POT_fam"/>
</dbReference>
<evidence type="ECO:0000256" key="6">
    <source>
        <dbReference type="ARBA" id="ARBA00023136"/>
    </source>
</evidence>
<feature type="transmembrane region" description="Helical" evidence="7">
    <location>
        <begin position="375"/>
        <end position="395"/>
    </location>
</feature>
<evidence type="ECO:0000256" key="8">
    <source>
        <dbReference type="SAM" id="SignalP"/>
    </source>
</evidence>
<dbReference type="HOGENOM" id="CLU_004790_4_3_1"/>
<dbReference type="InParanoid" id="A0A0C3CWD7"/>
<feature type="transmembrane region" description="Helical" evidence="7">
    <location>
        <begin position="518"/>
        <end position="539"/>
    </location>
</feature>
<evidence type="ECO:0000256" key="7">
    <source>
        <dbReference type="SAM" id="Phobius"/>
    </source>
</evidence>
<feature type="transmembrane region" description="Helical" evidence="7">
    <location>
        <begin position="407"/>
        <end position="427"/>
    </location>
</feature>
<dbReference type="FunFam" id="1.20.1250.20:FF:000085">
    <property type="entry name" value="MFS peptide transporter Ptr2"/>
    <property type="match status" value="1"/>
</dbReference>
<sequence>MRPLRLLAILFTIKTSAPTELERATLRKVADSVPIVSYALCIIEFAERASYYGVLTVFSNFIQFPLPAGGNGAGSPPRGSEKTAGALGKGLQFSSAFVLLFTFLAYVIPIVGAWIADTRLGRYKTIAIGVLVCGIAHIILIVGAIPSVLQNGHAIAPFLISFFALAIGAGLFKPNIAPIVLDQYQHQREYTKVLKSGEKVLVDPETTIQRMMLIFYGLINVGAFYAIATDYAEKYVGYWLAYLLPGIIYFLLPVLLLIFYKRTLRVSPSGSAYTNANAIIWIALKKNGWRIFRKGFWDAARPSVMRANGITTYKGGEIAWDDKLVDDVRRTFSACQIFLYFIVYNLNDGGIGSVLPAQGATMTKGGAPNDLLGNFNPLTIVVTTPILNYGIYPLLRRWKIPFGRITRITTGFTLAWISGIIGAIIQWRIYETSPCGYAATGCTVGNGVSPLSIWIQVVVVSLGALSECLCNVTAYELAYARAPKNMRGLVISLFLFTRALSSAVGEAVTPAIADPHLIWVWAGPAIGLFVLTVHFHWAYRQLDSDEFMIEEIENIEDGSVVSNSDS</sequence>
<feature type="transmembrane region" description="Helical" evidence="7">
    <location>
        <begin position="453"/>
        <end position="477"/>
    </location>
</feature>
<dbReference type="GO" id="GO:0005886">
    <property type="term" value="C:plasma membrane"/>
    <property type="evidence" value="ECO:0007669"/>
    <property type="project" value="UniProtKB-ARBA"/>
</dbReference>
<keyword evidence="5 7" id="KW-1133">Transmembrane helix</keyword>
<dbReference type="AlphaFoldDB" id="A0A0C3CWD7"/>
<protein>
    <recommendedName>
        <fullName evidence="11">Major facilitator superfamily (MFS) profile domain-containing protein</fullName>
    </recommendedName>
</protein>
<name>A0A0C3CWD7_OIDMZ</name>
<feature type="transmembrane region" description="Helical" evidence="7">
    <location>
        <begin position="238"/>
        <end position="260"/>
    </location>
</feature>
<keyword evidence="10" id="KW-1185">Reference proteome</keyword>
<dbReference type="Proteomes" id="UP000054321">
    <property type="component" value="Unassembled WGS sequence"/>
</dbReference>
<feature type="chain" id="PRO_5002162811" description="Major facilitator superfamily (MFS) profile domain-containing protein" evidence="8">
    <location>
        <begin position="19"/>
        <end position="566"/>
    </location>
</feature>
<reference evidence="9 10" key="1">
    <citation type="submission" date="2014-04" db="EMBL/GenBank/DDBJ databases">
        <authorList>
            <consortium name="DOE Joint Genome Institute"/>
            <person name="Kuo A."/>
            <person name="Martino E."/>
            <person name="Perotto S."/>
            <person name="Kohler A."/>
            <person name="Nagy L.G."/>
            <person name="Floudas D."/>
            <person name="Copeland A."/>
            <person name="Barry K.W."/>
            <person name="Cichocki N."/>
            <person name="Veneault-Fourrey C."/>
            <person name="LaButti K."/>
            <person name="Lindquist E.A."/>
            <person name="Lipzen A."/>
            <person name="Lundell T."/>
            <person name="Morin E."/>
            <person name="Murat C."/>
            <person name="Sun H."/>
            <person name="Tunlid A."/>
            <person name="Henrissat B."/>
            <person name="Grigoriev I.V."/>
            <person name="Hibbett D.S."/>
            <person name="Martin F."/>
            <person name="Nordberg H.P."/>
            <person name="Cantor M.N."/>
            <person name="Hua S.X."/>
        </authorList>
    </citation>
    <scope>NUCLEOTIDE SEQUENCE [LARGE SCALE GENOMIC DNA]</scope>
    <source>
        <strain evidence="9 10">Zn</strain>
    </source>
</reference>
<evidence type="ECO:0008006" key="11">
    <source>
        <dbReference type="Google" id="ProtNLM"/>
    </source>
</evidence>
<keyword evidence="6 7" id="KW-0472">Membrane</keyword>
<feature type="transmembrane region" description="Helical" evidence="7">
    <location>
        <begin position="96"/>
        <end position="116"/>
    </location>
</feature>
<dbReference type="Pfam" id="PF00854">
    <property type="entry name" value="PTR2"/>
    <property type="match status" value="1"/>
</dbReference>
<dbReference type="SUPFAM" id="SSF103473">
    <property type="entry name" value="MFS general substrate transporter"/>
    <property type="match status" value="1"/>
</dbReference>
<dbReference type="PANTHER" id="PTHR11654">
    <property type="entry name" value="OLIGOPEPTIDE TRANSPORTER-RELATED"/>
    <property type="match status" value="1"/>
</dbReference>
<evidence type="ECO:0000256" key="4">
    <source>
        <dbReference type="ARBA" id="ARBA00022692"/>
    </source>
</evidence>
<dbReference type="InterPro" id="IPR036259">
    <property type="entry name" value="MFS_trans_sf"/>
</dbReference>
<keyword evidence="8" id="KW-0732">Signal</keyword>
<feature type="signal peptide" evidence="8">
    <location>
        <begin position="1"/>
        <end position="18"/>
    </location>
</feature>
<evidence type="ECO:0000256" key="5">
    <source>
        <dbReference type="ARBA" id="ARBA00022989"/>
    </source>
</evidence>
<reference evidence="10" key="2">
    <citation type="submission" date="2015-01" db="EMBL/GenBank/DDBJ databases">
        <title>Evolutionary Origins and Diversification of the Mycorrhizal Mutualists.</title>
        <authorList>
            <consortium name="DOE Joint Genome Institute"/>
            <consortium name="Mycorrhizal Genomics Consortium"/>
            <person name="Kohler A."/>
            <person name="Kuo A."/>
            <person name="Nagy L.G."/>
            <person name="Floudas D."/>
            <person name="Copeland A."/>
            <person name="Barry K.W."/>
            <person name="Cichocki N."/>
            <person name="Veneault-Fourrey C."/>
            <person name="LaButti K."/>
            <person name="Lindquist E.A."/>
            <person name="Lipzen A."/>
            <person name="Lundell T."/>
            <person name="Morin E."/>
            <person name="Murat C."/>
            <person name="Riley R."/>
            <person name="Ohm R."/>
            <person name="Sun H."/>
            <person name="Tunlid A."/>
            <person name="Henrissat B."/>
            <person name="Grigoriev I.V."/>
            <person name="Hibbett D.S."/>
            <person name="Martin F."/>
        </authorList>
    </citation>
    <scope>NUCLEOTIDE SEQUENCE [LARGE SCALE GENOMIC DNA]</scope>
    <source>
        <strain evidence="10">Zn</strain>
    </source>
</reference>